<gene>
    <name evidence="4" type="ORF">F751_5691</name>
</gene>
<dbReference type="RefSeq" id="XP_011400714.1">
    <property type="nucleotide sequence ID" value="XM_011402412.1"/>
</dbReference>
<reference evidence="4 5" key="1">
    <citation type="journal article" date="2014" name="BMC Genomics">
        <title>Oil accumulation mechanisms of the oleaginous microalga Chlorella protothecoides revealed through its genome, transcriptomes, and proteomes.</title>
        <authorList>
            <person name="Gao C."/>
            <person name="Wang Y."/>
            <person name="Shen Y."/>
            <person name="Yan D."/>
            <person name="He X."/>
            <person name="Dai J."/>
            <person name="Wu Q."/>
        </authorList>
    </citation>
    <scope>NUCLEOTIDE SEQUENCE [LARGE SCALE GENOMIC DNA]</scope>
    <source>
        <strain evidence="4 5">0710</strain>
    </source>
</reference>
<keyword evidence="4" id="KW-0808">Transferase</keyword>
<dbReference type="Proteomes" id="UP000028924">
    <property type="component" value="Unassembled WGS sequence"/>
</dbReference>
<dbReference type="OrthoDB" id="2019938at2759"/>
<dbReference type="GeneID" id="23617082"/>
<dbReference type="SUPFAM" id="SSF55021">
    <property type="entry name" value="ACT-like"/>
    <property type="match status" value="3"/>
</dbReference>
<accession>A0A087SPS3</accession>
<dbReference type="EMBL" id="KL662154">
    <property type="protein sequence ID" value="KFM27727.1"/>
    <property type="molecule type" value="Genomic_DNA"/>
</dbReference>
<keyword evidence="4" id="KW-0548">Nucleotidyltransferase</keyword>
<dbReference type="Gene3D" id="3.30.70.260">
    <property type="match status" value="1"/>
</dbReference>
<dbReference type="InterPro" id="IPR040217">
    <property type="entry name" value="ACR1-12"/>
</dbReference>
<evidence type="ECO:0000313" key="4">
    <source>
        <dbReference type="EMBL" id="KFM27727.1"/>
    </source>
</evidence>
<dbReference type="KEGG" id="apro:F751_5691"/>
<evidence type="ECO:0000256" key="2">
    <source>
        <dbReference type="SAM" id="MobiDB-lite"/>
    </source>
</evidence>
<dbReference type="AlphaFoldDB" id="A0A087SPS3"/>
<dbReference type="PROSITE" id="PS51671">
    <property type="entry name" value="ACT"/>
    <property type="match status" value="1"/>
</dbReference>
<protein>
    <submittedName>
        <fullName evidence="4">[Protein-PII] uridylyltransferase</fullName>
    </submittedName>
</protein>
<dbReference type="GO" id="GO:0016779">
    <property type="term" value="F:nucleotidyltransferase activity"/>
    <property type="evidence" value="ECO:0007669"/>
    <property type="project" value="UniProtKB-KW"/>
</dbReference>
<evidence type="ECO:0000313" key="5">
    <source>
        <dbReference type="Proteomes" id="UP000028924"/>
    </source>
</evidence>
<evidence type="ECO:0000256" key="1">
    <source>
        <dbReference type="ARBA" id="ARBA00022737"/>
    </source>
</evidence>
<name>A0A087SPS3_AUXPR</name>
<dbReference type="STRING" id="3075.A0A087SPS3"/>
<dbReference type="PANTHER" id="PTHR31096:SF22">
    <property type="entry name" value="ACT DOMAIN-CONTAINING PROTEIN ACR4"/>
    <property type="match status" value="1"/>
</dbReference>
<dbReference type="InterPro" id="IPR002912">
    <property type="entry name" value="ACT_dom"/>
</dbReference>
<feature type="region of interest" description="Disordered" evidence="2">
    <location>
        <begin position="273"/>
        <end position="292"/>
    </location>
</feature>
<keyword evidence="1" id="KW-0677">Repeat</keyword>
<feature type="domain" description="ACT" evidence="3">
    <location>
        <begin position="156"/>
        <end position="237"/>
    </location>
</feature>
<sequence>MYRAGFGQSSPSLLNLADWQEKEKVNPVNCAVDENGALLDNLTLELRVTPPEISIDNTVNSKYTFVKLSSANRPGSLIHVVQHFTELGLHIHSSRVTSCGGWFVDDFLLSEGDGKKILNQAKLRSIQQMLSAFYADDSPCLNGDETDDTSRVESTVFELAGPDGVGLLADVTRLLTHNGCNVRSAAVWTYRGRVAFVLSVTEKGRPIADEYKLGRLRQLVTAIMGGEAVSTIRLKSVRGEVHPDRRLHQLMLHEELEAWAASGGAAVDVEARAPAGGASASDDGDGDDLPTDSELSADTMLLGVDIERCDSSGYWIVSIACRDRPKLLFDTVCTLADMDYDIWHATIDALPGGGAVQEYHVRPRGGEVAWDPEAAACLAAMLESSIQRRFPAGVKLHVRSVDRFGGLADLTRVLSEAGLSITRAKVRTYVNSNSSGHTFYVMSKTRIQEVCTRLGGNLVEAGQESQSSSLGSHRFTFSFLHRSAGSPMSSSCGSV</sequence>
<proteinExistence type="predicted"/>
<organism evidence="4 5">
    <name type="scientific">Auxenochlorella protothecoides</name>
    <name type="common">Green microalga</name>
    <name type="synonym">Chlorella protothecoides</name>
    <dbReference type="NCBI Taxonomy" id="3075"/>
    <lineage>
        <taxon>Eukaryota</taxon>
        <taxon>Viridiplantae</taxon>
        <taxon>Chlorophyta</taxon>
        <taxon>core chlorophytes</taxon>
        <taxon>Trebouxiophyceae</taxon>
        <taxon>Chlorellales</taxon>
        <taxon>Chlorellaceae</taxon>
        <taxon>Auxenochlorella</taxon>
    </lineage>
</organism>
<dbReference type="PANTHER" id="PTHR31096">
    <property type="entry name" value="ACT DOMAIN-CONTAINING PROTEIN ACR4-RELATED"/>
    <property type="match status" value="1"/>
</dbReference>
<feature type="compositionally biased region" description="Acidic residues" evidence="2">
    <location>
        <begin position="282"/>
        <end position="291"/>
    </location>
</feature>
<keyword evidence="5" id="KW-1185">Reference proteome</keyword>
<dbReference type="eggNOG" id="ENOG502QT1H">
    <property type="taxonomic scope" value="Eukaryota"/>
</dbReference>
<evidence type="ECO:0000259" key="3">
    <source>
        <dbReference type="PROSITE" id="PS51671"/>
    </source>
</evidence>
<dbReference type="InterPro" id="IPR045865">
    <property type="entry name" value="ACT-like_dom_sf"/>
</dbReference>